<dbReference type="EMBL" id="BAFN01000001">
    <property type="protein sequence ID" value="GAN34787.1"/>
    <property type="molecule type" value="Genomic_DNA"/>
</dbReference>
<feature type="domain" description="Sigma-54 factor interaction" evidence="3">
    <location>
        <begin position="154"/>
        <end position="383"/>
    </location>
</feature>
<dbReference type="InterPro" id="IPR002078">
    <property type="entry name" value="Sigma_54_int"/>
</dbReference>
<dbReference type="RefSeq" id="WP_052564742.1">
    <property type="nucleotide sequence ID" value="NZ_BAFN01000001.1"/>
</dbReference>
<keyword evidence="2" id="KW-0067">ATP-binding</keyword>
<dbReference type="Gene3D" id="1.10.8.60">
    <property type="match status" value="1"/>
</dbReference>
<dbReference type="SUPFAM" id="SSF52540">
    <property type="entry name" value="P-loop containing nucleoside triphosphate hydrolases"/>
    <property type="match status" value="1"/>
</dbReference>
<evidence type="ECO:0000256" key="1">
    <source>
        <dbReference type="ARBA" id="ARBA00022741"/>
    </source>
</evidence>
<proteinExistence type="predicted"/>
<dbReference type="InterPro" id="IPR027417">
    <property type="entry name" value="P-loop_NTPase"/>
</dbReference>
<evidence type="ECO:0000313" key="5">
    <source>
        <dbReference type="Proteomes" id="UP000032309"/>
    </source>
</evidence>
<keyword evidence="5" id="KW-1185">Reference proteome</keyword>
<dbReference type="Gene3D" id="1.10.10.60">
    <property type="entry name" value="Homeodomain-like"/>
    <property type="match status" value="1"/>
</dbReference>
<sequence>MKKKTIFTNILILDINPISSPEGNLGQFSKLIGNILPHKETSIQIISHFPPGPIDPSPSLIFLRSSPVESFIEVLLHVRKHWEQSLVVGLFCEGENTARGVFQCLESGLDDFISYPFKEIDLAPRILRLVQRKNETSAFPRAEVVKKMSHREHLIGQSKPFLRVIEKIPSLAWSDATVIIYGETGTGKELIARAIHYNSHRHGKPFIPVNCGALPDHLIENELFGHAKGAFTDASTAEKGLVAEAEGGTLFLDEVDALSYSAQIKLLRFLQDKEYRHLGSSKSRVANVRIIAATNSDLRYLVEAKRFREDLYYRLNVLSLTLPPLRERVSDIPLLANHFFTRYARQNRRGLRHLSEGTVQKLIHYHWPGNVRELEGVMQRAAVLCTSSILKPDDIDLLPHDERELLEDCSLREEKKGAFSPFITASDLLVTDQSLQKVKIQAVSQFERSYLTNLLITHEGNITHAAKAARKDRRTLQRLLQKYNLDARAFRTKYE</sequence>
<name>A0ABQ0K131_9BACT</name>
<dbReference type="SUPFAM" id="SSF46689">
    <property type="entry name" value="Homeodomain-like"/>
    <property type="match status" value="1"/>
</dbReference>
<comment type="caution">
    <text evidence="4">The sequence shown here is derived from an EMBL/GenBank/DDBJ whole genome shotgun (WGS) entry which is preliminary data.</text>
</comment>
<dbReference type="SMART" id="SM00382">
    <property type="entry name" value="AAA"/>
    <property type="match status" value="1"/>
</dbReference>
<keyword evidence="1" id="KW-0547">Nucleotide-binding</keyword>
<dbReference type="InterPro" id="IPR009057">
    <property type="entry name" value="Homeodomain-like_sf"/>
</dbReference>
<gene>
    <name evidence="4" type="ORF">BROSI_A3330</name>
</gene>
<dbReference type="PROSITE" id="PS00676">
    <property type="entry name" value="SIGMA54_INTERACT_2"/>
    <property type="match status" value="1"/>
</dbReference>
<dbReference type="PROSITE" id="PS00675">
    <property type="entry name" value="SIGMA54_INTERACT_1"/>
    <property type="match status" value="1"/>
</dbReference>
<dbReference type="PANTHER" id="PTHR32071">
    <property type="entry name" value="TRANSCRIPTIONAL REGULATORY PROTEIN"/>
    <property type="match status" value="1"/>
</dbReference>
<accession>A0ABQ0K131</accession>
<dbReference type="InterPro" id="IPR025662">
    <property type="entry name" value="Sigma_54_int_dom_ATP-bd_1"/>
</dbReference>
<dbReference type="InterPro" id="IPR003593">
    <property type="entry name" value="AAA+_ATPase"/>
</dbReference>
<dbReference type="Gene3D" id="3.40.50.300">
    <property type="entry name" value="P-loop containing nucleotide triphosphate hydrolases"/>
    <property type="match status" value="1"/>
</dbReference>
<dbReference type="CDD" id="cd00009">
    <property type="entry name" value="AAA"/>
    <property type="match status" value="1"/>
</dbReference>
<dbReference type="InterPro" id="IPR025943">
    <property type="entry name" value="Sigma_54_int_dom_ATP-bd_2"/>
</dbReference>
<dbReference type="InterPro" id="IPR058031">
    <property type="entry name" value="AAA_lid_NorR"/>
</dbReference>
<protein>
    <submittedName>
        <fullName evidence="4">Response regulator containing CheY-like receiver AAA-type ATPase and DNA-binding domains</fullName>
    </submittedName>
</protein>
<reference evidence="5" key="1">
    <citation type="journal article" date="2015" name="Genome Announc.">
        <title>Draft Genome Sequence of an Anaerobic Ammonium-Oxidizing Bacterium, "Candidatus Brocadia sinica".</title>
        <authorList>
            <person name="Oshiki M."/>
            <person name="Shinyako-Hata K."/>
            <person name="Satoh H."/>
            <person name="Okabe S."/>
        </authorList>
    </citation>
    <scope>NUCLEOTIDE SEQUENCE [LARGE SCALE GENOMIC DNA]</scope>
    <source>
        <strain evidence="5">JPN1</strain>
    </source>
</reference>
<evidence type="ECO:0000256" key="2">
    <source>
        <dbReference type="ARBA" id="ARBA00022840"/>
    </source>
</evidence>
<evidence type="ECO:0000259" key="3">
    <source>
        <dbReference type="PROSITE" id="PS50045"/>
    </source>
</evidence>
<dbReference type="PROSITE" id="PS50045">
    <property type="entry name" value="SIGMA54_INTERACT_4"/>
    <property type="match status" value="1"/>
</dbReference>
<evidence type="ECO:0000313" key="4">
    <source>
        <dbReference type="EMBL" id="GAN34787.1"/>
    </source>
</evidence>
<organism evidence="4 5">
    <name type="scientific">Candidatus Brocadia sinica JPN1</name>
    <dbReference type="NCBI Taxonomy" id="1197129"/>
    <lineage>
        <taxon>Bacteria</taxon>
        <taxon>Pseudomonadati</taxon>
        <taxon>Planctomycetota</taxon>
        <taxon>Candidatus Brocadiia</taxon>
        <taxon>Candidatus Brocadiales</taxon>
        <taxon>Candidatus Brocadiaceae</taxon>
        <taxon>Candidatus Brocadia</taxon>
    </lineage>
</organism>
<dbReference type="Pfam" id="PF25601">
    <property type="entry name" value="AAA_lid_14"/>
    <property type="match status" value="1"/>
</dbReference>
<dbReference type="Pfam" id="PF00158">
    <property type="entry name" value="Sigma54_activat"/>
    <property type="match status" value="1"/>
</dbReference>
<dbReference type="Proteomes" id="UP000032309">
    <property type="component" value="Unassembled WGS sequence"/>
</dbReference>